<dbReference type="Pfam" id="PF26549">
    <property type="entry name" value="Tricorn_N"/>
    <property type="match status" value="1"/>
</dbReference>
<protein>
    <submittedName>
        <fullName evidence="1">PD40 domain-containing protein</fullName>
    </submittedName>
</protein>
<dbReference type="Gene3D" id="2.120.10.30">
    <property type="entry name" value="TolB, C-terminal domain"/>
    <property type="match status" value="1"/>
</dbReference>
<organism evidence="1 2">
    <name type="scientific">Flagellimonas profundi</name>
    <dbReference type="NCBI Taxonomy" id="2915620"/>
    <lineage>
        <taxon>Bacteria</taxon>
        <taxon>Pseudomonadati</taxon>
        <taxon>Bacteroidota</taxon>
        <taxon>Flavobacteriia</taxon>
        <taxon>Flavobacteriales</taxon>
        <taxon>Flavobacteriaceae</taxon>
        <taxon>Flagellimonas</taxon>
    </lineage>
</organism>
<comment type="caution">
    <text evidence="1">The sequence shown here is derived from an EMBL/GenBank/DDBJ whole genome shotgun (WGS) entry which is preliminary data.</text>
</comment>
<dbReference type="InterPro" id="IPR011042">
    <property type="entry name" value="6-blade_b-propeller_TolB-like"/>
</dbReference>
<name>A0ABS3FCI7_9FLAO</name>
<evidence type="ECO:0000313" key="1">
    <source>
        <dbReference type="EMBL" id="MBO0340420.1"/>
    </source>
</evidence>
<evidence type="ECO:0000313" key="2">
    <source>
        <dbReference type="Proteomes" id="UP000664807"/>
    </source>
</evidence>
<dbReference type="Proteomes" id="UP000664807">
    <property type="component" value="Unassembled WGS sequence"/>
</dbReference>
<proteinExistence type="predicted"/>
<dbReference type="PROSITE" id="PS51257">
    <property type="entry name" value="PROKAR_LIPOPROTEIN"/>
    <property type="match status" value="1"/>
</dbReference>
<sequence>MKILHQLQHCLFYNIQQLSRKRTLFTLGALLIGCSLFSQQQDSLAIIQLLEKEGLTWRMGDKQAHADCWQAQPYSRILASTADGRTLDIPTETIIDPPSSMLGNGGFAFHSNHKMKIGDNTAWVAHDEVSVDTNGKESLSHEVRLLDKIDGNWKLVGQSLHFYNHPPENKIDTTSYIQTVDITSGRIETVLSIDEHFEAPNWHPDNYLIVNSKGKLYTLDLKTKDLELLNTDFADQSNNDHGISPDNKWLAISHNDVTDPSPKAYKSAIYVLPIAGGKPRRVTSEVMSFWHGWSPDGKRLAYCAERNGNYDVYTISVDGGKEKRLTTAEGLDDGPEYSPDGKYIYYNSYKSGHMQIWRMRTNGKKQEQLTFDENSNWFPHPSPDGKWIVYIAYTSDQKQNHLFGKQVKLRLMNLNTKEIKDITPVFFGGQGTINVPSWSPDSKKLAFVSYSVN</sequence>
<dbReference type="PANTHER" id="PTHR36842">
    <property type="entry name" value="PROTEIN TOLB HOMOLOG"/>
    <property type="match status" value="1"/>
</dbReference>
<dbReference type="EMBL" id="JAFLNM010000001">
    <property type="protein sequence ID" value="MBO0340420.1"/>
    <property type="molecule type" value="Genomic_DNA"/>
</dbReference>
<dbReference type="PANTHER" id="PTHR36842:SF1">
    <property type="entry name" value="PROTEIN TOLB"/>
    <property type="match status" value="1"/>
</dbReference>
<gene>
    <name evidence="1" type="ORF">J0654_02135</name>
</gene>
<accession>A0ABS3FCI7</accession>
<dbReference type="SUPFAM" id="SSF82171">
    <property type="entry name" value="DPP6 N-terminal domain-like"/>
    <property type="match status" value="1"/>
</dbReference>
<keyword evidence="2" id="KW-1185">Reference proteome</keyword>
<dbReference type="RefSeq" id="WP_207026124.1">
    <property type="nucleotide sequence ID" value="NZ_JAFLNM010000001.1"/>
</dbReference>
<reference evidence="1 2" key="1">
    <citation type="submission" date="2021-03" db="EMBL/GenBank/DDBJ databases">
        <title>Muricauda lutimaris sp. nov. and Muricauda ruestringensis sp. nov, two marine members of the Flavobacteriaceae isolated from deep sea sediments of Western Pacific.</title>
        <authorList>
            <person name="Zhao S."/>
            <person name="Liu R."/>
        </authorList>
    </citation>
    <scope>NUCLEOTIDE SEQUENCE [LARGE SCALE GENOMIC DNA]</scope>
    <source>
        <strain evidence="1 2">BC31-3-A3</strain>
    </source>
</reference>